<dbReference type="Proteomes" id="UP000636960">
    <property type="component" value="Unassembled WGS sequence"/>
</dbReference>
<sequence>MTSPAERAVAHVRGLFPEAGPPGLFDRAVITVSFHPDRLVAGGRTVAECLVAEGVYRSQFETGISNGGLDGVIGGRRTVWEQRMFGGAYVSPSGRPIYGGLNLAGHPDGASPRFGSCHLVLRPEVSQRATFSHGDSVTEPSVVGTAVSFGAVWAALLDEVSRTGRALNVAAASAGDWVRALAVPRRAPGRALDDYVEAQVHGGVTLGADVTAVVADPSFRGTRYEELLGSLAPALDWSPGFRLPATGFPASLRGPDVPPLALEIADRYGTPVLDAEVIGRAAREPGTTPERLQLIKYLWHILVLNGAPIDSPS</sequence>
<dbReference type="EMBL" id="BOMV01000065">
    <property type="protein sequence ID" value="GIE98797.1"/>
    <property type="molecule type" value="Genomic_DNA"/>
</dbReference>
<protein>
    <recommendedName>
        <fullName evidence="3">DUF3626 domain-containing protein</fullName>
    </recommendedName>
</protein>
<evidence type="ECO:0008006" key="3">
    <source>
        <dbReference type="Google" id="ProtNLM"/>
    </source>
</evidence>
<keyword evidence="2" id="KW-1185">Reference proteome</keyword>
<dbReference type="AlphaFoldDB" id="A0A919N273"/>
<comment type="caution">
    <text evidence="1">The sequence shown here is derived from an EMBL/GenBank/DDBJ whole genome shotgun (WGS) entry which is preliminary data.</text>
</comment>
<dbReference type="InterPro" id="IPR022074">
    <property type="entry name" value="DUF3626"/>
</dbReference>
<evidence type="ECO:0000313" key="1">
    <source>
        <dbReference type="EMBL" id="GIE98797.1"/>
    </source>
</evidence>
<dbReference type="RefSeq" id="WP_203785803.1">
    <property type="nucleotide sequence ID" value="NZ_BOMV01000065.1"/>
</dbReference>
<accession>A0A919N273</accession>
<dbReference type="Pfam" id="PF12294">
    <property type="entry name" value="DUF3626"/>
    <property type="match status" value="1"/>
</dbReference>
<gene>
    <name evidence="1" type="ORF">Ari01nite_62620</name>
</gene>
<proteinExistence type="predicted"/>
<organism evidence="1 2">
    <name type="scientific">Paractinoplanes rishiriensis</name>
    <dbReference type="NCBI Taxonomy" id="1050105"/>
    <lineage>
        <taxon>Bacteria</taxon>
        <taxon>Bacillati</taxon>
        <taxon>Actinomycetota</taxon>
        <taxon>Actinomycetes</taxon>
        <taxon>Micromonosporales</taxon>
        <taxon>Micromonosporaceae</taxon>
        <taxon>Paractinoplanes</taxon>
    </lineage>
</organism>
<evidence type="ECO:0000313" key="2">
    <source>
        <dbReference type="Proteomes" id="UP000636960"/>
    </source>
</evidence>
<reference evidence="1" key="1">
    <citation type="submission" date="2021-01" db="EMBL/GenBank/DDBJ databases">
        <title>Whole genome shotgun sequence of Actinoplanes rishiriensis NBRC 108556.</title>
        <authorList>
            <person name="Komaki H."/>
            <person name="Tamura T."/>
        </authorList>
    </citation>
    <scope>NUCLEOTIDE SEQUENCE</scope>
    <source>
        <strain evidence="1">NBRC 108556</strain>
    </source>
</reference>
<name>A0A919N273_9ACTN</name>